<gene>
    <name evidence="2" type="ORF">ASPZODRAFT_130449</name>
</gene>
<evidence type="ECO:0000256" key="1">
    <source>
        <dbReference type="SAM" id="MobiDB-lite"/>
    </source>
</evidence>
<name>A0A1L9SMZ6_9EURO</name>
<proteinExistence type="predicted"/>
<feature type="region of interest" description="Disordered" evidence="1">
    <location>
        <begin position="31"/>
        <end position="65"/>
    </location>
</feature>
<accession>A0A1L9SMZ6</accession>
<dbReference type="Proteomes" id="UP000184188">
    <property type="component" value="Unassembled WGS sequence"/>
</dbReference>
<sequence length="65" mass="6740">MSQQVPPDAEPPSLIPLQGAHKALVEQDPTPVAGNAAVPSQTVRDPYPPLRPASITLLSSSSSLI</sequence>
<evidence type="ECO:0000313" key="3">
    <source>
        <dbReference type="Proteomes" id="UP000184188"/>
    </source>
</evidence>
<reference evidence="3" key="1">
    <citation type="journal article" date="2017" name="Genome Biol.">
        <title>Comparative genomics reveals high biological diversity and specific adaptations in the industrially and medically important fungal genus Aspergillus.</title>
        <authorList>
            <person name="de Vries R.P."/>
            <person name="Riley R."/>
            <person name="Wiebenga A."/>
            <person name="Aguilar-Osorio G."/>
            <person name="Amillis S."/>
            <person name="Uchima C.A."/>
            <person name="Anderluh G."/>
            <person name="Asadollahi M."/>
            <person name="Askin M."/>
            <person name="Barry K."/>
            <person name="Battaglia E."/>
            <person name="Bayram O."/>
            <person name="Benocci T."/>
            <person name="Braus-Stromeyer S.A."/>
            <person name="Caldana C."/>
            <person name="Canovas D."/>
            <person name="Cerqueira G.C."/>
            <person name="Chen F."/>
            <person name="Chen W."/>
            <person name="Choi C."/>
            <person name="Clum A."/>
            <person name="Dos Santos R.A."/>
            <person name="Damasio A.R."/>
            <person name="Diallinas G."/>
            <person name="Emri T."/>
            <person name="Fekete E."/>
            <person name="Flipphi M."/>
            <person name="Freyberg S."/>
            <person name="Gallo A."/>
            <person name="Gournas C."/>
            <person name="Habgood R."/>
            <person name="Hainaut M."/>
            <person name="Harispe M.L."/>
            <person name="Henrissat B."/>
            <person name="Hilden K.S."/>
            <person name="Hope R."/>
            <person name="Hossain A."/>
            <person name="Karabika E."/>
            <person name="Karaffa L."/>
            <person name="Karanyi Z."/>
            <person name="Krasevec N."/>
            <person name="Kuo A."/>
            <person name="Kusch H."/>
            <person name="LaButti K."/>
            <person name="Lagendijk E.L."/>
            <person name="Lapidus A."/>
            <person name="Levasseur A."/>
            <person name="Lindquist E."/>
            <person name="Lipzen A."/>
            <person name="Logrieco A.F."/>
            <person name="MacCabe A."/>
            <person name="Maekelae M.R."/>
            <person name="Malavazi I."/>
            <person name="Melin P."/>
            <person name="Meyer V."/>
            <person name="Mielnichuk N."/>
            <person name="Miskei M."/>
            <person name="Molnar A.P."/>
            <person name="Mule G."/>
            <person name="Ngan C.Y."/>
            <person name="Orejas M."/>
            <person name="Orosz E."/>
            <person name="Ouedraogo J.P."/>
            <person name="Overkamp K.M."/>
            <person name="Park H.-S."/>
            <person name="Perrone G."/>
            <person name="Piumi F."/>
            <person name="Punt P.J."/>
            <person name="Ram A.F."/>
            <person name="Ramon A."/>
            <person name="Rauscher S."/>
            <person name="Record E."/>
            <person name="Riano-Pachon D.M."/>
            <person name="Robert V."/>
            <person name="Roehrig J."/>
            <person name="Ruller R."/>
            <person name="Salamov A."/>
            <person name="Salih N.S."/>
            <person name="Samson R.A."/>
            <person name="Sandor E."/>
            <person name="Sanguinetti M."/>
            <person name="Schuetze T."/>
            <person name="Sepcic K."/>
            <person name="Shelest E."/>
            <person name="Sherlock G."/>
            <person name="Sophianopoulou V."/>
            <person name="Squina F.M."/>
            <person name="Sun H."/>
            <person name="Susca A."/>
            <person name="Todd R.B."/>
            <person name="Tsang A."/>
            <person name="Unkles S.E."/>
            <person name="van de Wiele N."/>
            <person name="van Rossen-Uffink D."/>
            <person name="Oliveira J.V."/>
            <person name="Vesth T.C."/>
            <person name="Visser J."/>
            <person name="Yu J.-H."/>
            <person name="Zhou M."/>
            <person name="Andersen M.R."/>
            <person name="Archer D.B."/>
            <person name="Baker S.E."/>
            <person name="Benoit I."/>
            <person name="Brakhage A.A."/>
            <person name="Braus G.H."/>
            <person name="Fischer R."/>
            <person name="Frisvad J.C."/>
            <person name="Goldman G.H."/>
            <person name="Houbraken J."/>
            <person name="Oakley B."/>
            <person name="Pocsi I."/>
            <person name="Scazzocchio C."/>
            <person name="Seiboth B."/>
            <person name="vanKuyk P.A."/>
            <person name="Wortman J."/>
            <person name="Dyer P.S."/>
            <person name="Grigoriev I.V."/>
        </authorList>
    </citation>
    <scope>NUCLEOTIDE SEQUENCE [LARGE SCALE GENOMIC DNA]</scope>
    <source>
        <strain evidence="3">CBS 506.65</strain>
    </source>
</reference>
<dbReference type="VEuPathDB" id="FungiDB:ASPZODRAFT_130449"/>
<organism evidence="2 3">
    <name type="scientific">Penicilliopsis zonata CBS 506.65</name>
    <dbReference type="NCBI Taxonomy" id="1073090"/>
    <lineage>
        <taxon>Eukaryota</taxon>
        <taxon>Fungi</taxon>
        <taxon>Dikarya</taxon>
        <taxon>Ascomycota</taxon>
        <taxon>Pezizomycotina</taxon>
        <taxon>Eurotiomycetes</taxon>
        <taxon>Eurotiomycetidae</taxon>
        <taxon>Eurotiales</taxon>
        <taxon>Aspergillaceae</taxon>
        <taxon>Penicilliopsis</taxon>
    </lineage>
</organism>
<keyword evidence="3" id="KW-1185">Reference proteome</keyword>
<protein>
    <submittedName>
        <fullName evidence="2">Uncharacterized protein</fullName>
    </submittedName>
</protein>
<dbReference type="RefSeq" id="XP_022582934.1">
    <property type="nucleotide sequence ID" value="XM_022722504.1"/>
</dbReference>
<dbReference type="AlphaFoldDB" id="A0A1L9SMZ6"/>
<dbReference type="GeneID" id="34608969"/>
<evidence type="ECO:0000313" key="2">
    <source>
        <dbReference type="EMBL" id="OJJ48424.1"/>
    </source>
</evidence>
<dbReference type="EMBL" id="KV878339">
    <property type="protein sequence ID" value="OJJ48424.1"/>
    <property type="molecule type" value="Genomic_DNA"/>
</dbReference>